<dbReference type="GO" id="GO:0005739">
    <property type="term" value="C:mitochondrion"/>
    <property type="evidence" value="ECO:0007669"/>
    <property type="project" value="TreeGrafter"/>
</dbReference>
<protein>
    <submittedName>
        <fullName evidence="2">Uncharacterized protein</fullName>
    </submittedName>
</protein>
<proteinExistence type="predicted"/>
<accession>A0A9Q1JXU4</accession>
<evidence type="ECO:0000313" key="2">
    <source>
        <dbReference type="EMBL" id="KAJ8432827.1"/>
    </source>
</evidence>
<feature type="transmembrane region" description="Helical" evidence="1">
    <location>
        <begin position="152"/>
        <end position="170"/>
    </location>
</feature>
<feature type="transmembrane region" description="Helical" evidence="1">
    <location>
        <begin position="120"/>
        <end position="140"/>
    </location>
</feature>
<comment type="caution">
    <text evidence="2">The sequence shown here is derived from an EMBL/GenBank/DDBJ whole genome shotgun (WGS) entry which is preliminary data.</text>
</comment>
<dbReference type="AlphaFoldDB" id="A0A9Q1JXU4"/>
<keyword evidence="1" id="KW-0812">Transmembrane</keyword>
<keyword evidence="1" id="KW-1133">Transmembrane helix</keyword>
<keyword evidence="1" id="KW-0472">Membrane</keyword>
<name>A0A9Q1JXU4_9CARY</name>
<dbReference type="Proteomes" id="UP001153076">
    <property type="component" value="Unassembled WGS sequence"/>
</dbReference>
<sequence>MATLAAARSIFRSVSARSAAARVASGAKSARSPFRAPVNNLLSQRIFRCPAELSVCAETMQPFHSAIASALMTSMLSISCRSSGWVPDVGLLVYFYRATWRNVALSLNSTKWYLAHVLEFLDALSFFWTFWLVAAFEFFATEEYPIYDVSKLSFRIVCLLNFGLMLSFVFYLLLEYVFLLAPLLGVGILMLPACNKD</sequence>
<gene>
    <name evidence="2" type="ORF">Cgig2_008541</name>
</gene>
<evidence type="ECO:0000256" key="1">
    <source>
        <dbReference type="SAM" id="Phobius"/>
    </source>
</evidence>
<keyword evidence="3" id="KW-1185">Reference proteome</keyword>
<reference evidence="2" key="1">
    <citation type="submission" date="2022-04" db="EMBL/GenBank/DDBJ databases">
        <title>Carnegiea gigantea Genome sequencing and assembly v2.</title>
        <authorList>
            <person name="Copetti D."/>
            <person name="Sanderson M.J."/>
            <person name="Burquez A."/>
            <person name="Wojciechowski M.F."/>
        </authorList>
    </citation>
    <scope>NUCLEOTIDE SEQUENCE</scope>
    <source>
        <strain evidence="2">SGP5-SGP5p</strain>
        <tissue evidence="2">Aerial part</tissue>
    </source>
</reference>
<evidence type="ECO:0000313" key="3">
    <source>
        <dbReference type="Proteomes" id="UP001153076"/>
    </source>
</evidence>
<dbReference type="OrthoDB" id="736963at2759"/>
<feature type="transmembrane region" description="Helical" evidence="1">
    <location>
        <begin position="176"/>
        <end position="194"/>
    </location>
</feature>
<dbReference type="EMBL" id="JAKOGI010000581">
    <property type="protein sequence ID" value="KAJ8432827.1"/>
    <property type="molecule type" value="Genomic_DNA"/>
</dbReference>
<dbReference type="InterPro" id="IPR043459">
    <property type="entry name" value="NFD6/NOXY2-like"/>
</dbReference>
<organism evidence="2 3">
    <name type="scientific">Carnegiea gigantea</name>
    <dbReference type="NCBI Taxonomy" id="171969"/>
    <lineage>
        <taxon>Eukaryota</taxon>
        <taxon>Viridiplantae</taxon>
        <taxon>Streptophyta</taxon>
        <taxon>Embryophyta</taxon>
        <taxon>Tracheophyta</taxon>
        <taxon>Spermatophyta</taxon>
        <taxon>Magnoliopsida</taxon>
        <taxon>eudicotyledons</taxon>
        <taxon>Gunneridae</taxon>
        <taxon>Pentapetalae</taxon>
        <taxon>Caryophyllales</taxon>
        <taxon>Cactineae</taxon>
        <taxon>Cactaceae</taxon>
        <taxon>Cactoideae</taxon>
        <taxon>Echinocereeae</taxon>
        <taxon>Carnegiea</taxon>
    </lineage>
</organism>
<dbReference type="PANTHER" id="PTHR33156:SF48">
    <property type="entry name" value="PROTEIN NUCLEAR FUSION DEFECTIVE 6, MITOCHONDRIAL"/>
    <property type="match status" value="1"/>
</dbReference>
<dbReference type="PANTHER" id="PTHR33156">
    <property type="entry name" value="OS02G0230000 PROTEIN"/>
    <property type="match status" value="1"/>
</dbReference>